<evidence type="ECO:0000256" key="7">
    <source>
        <dbReference type="ARBA" id="ARBA00022989"/>
    </source>
</evidence>
<keyword evidence="8" id="KW-0472">Membrane</keyword>
<feature type="domain" description="Type II secretion system protein GspC N-terminal" evidence="9">
    <location>
        <begin position="16"/>
        <end position="172"/>
    </location>
</feature>
<organism evidence="10 11">
    <name type="scientific">Desulfovibrio porci</name>
    <dbReference type="NCBI Taxonomy" id="2605782"/>
    <lineage>
        <taxon>Bacteria</taxon>
        <taxon>Pseudomonadati</taxon>
        <taxon>Thermodesulfobacteriota</taxon>
        <taxon>Desulfovibrionia</taxon>
        <taxon>Desulfovibrionales</taxon>
        <taxon>Desulfovibrionaceae</taxon>
        <taxon>Desulfovibrio</taxon>
    </lineage>
</organism>
<name>A0A6L5XPQ1_9BACT</name>
<keyword evidence="7" id="KW-1133">Transmembrane helix</keyword>
<evidence type="ECO:0000313" key="11">
    <source>
        <dbReference type="Proteomes" id="UP000477488"/>
    </source>
</evidence>
<evidence type="ECO:0000259" key="9">
    <source>
        <dbReference type="Pfam" id="PF11356"/>
    </source>
</evidence>
<comment type="caution">
    <text evidence="10">The sequence shown here is derived from an EMBL/GenBank/DDBJ whole genome shotgun (WGS) entry which is preliminary data.</text>
</comment>
<dbReference type="Gene3D" id="2.30.30.830">
    <property type="match status" value="1"/>
</dbReference>
<evidence type="ECO:0000256" key="8">
    <source>
        <dbReference type="ARBA" id="ARBA00023136"/>
    </source>
</evidence>
<accession>A0A6L5XPQ1</accession>
<dbReference type="Proteomes" id="UP000477488">
    <property type="component" value="Unassembled WGS sequence"/>
</dbReference>
<dbReference type="InterPro" id="IPR024961">
    <property type="entry name" value="T2SS_GspC_N"/>
</dbReference>
<gene>
    <name evidence="10" type="ORF">FYJ44_14010</name>
</gene>
<evidence type="ECO:0000256" key="5">
    <source>
        <dbReference type="ARBA" id="ARBA00022692"/>
    </source>
</evidence>
<keyword evidence="5" id="KW-0812">Transmembrane</keyword>
<dbReference type="Pfam" id="PF11356">
    <property type="entry name" value="T2SSC"/>
    <property type="match status" value="1"/>
</dbReference>
<proteinExistence type="predicted"/>
<keyword evidence="6" id="KW-0653">Protein transport</keyword>
<dbReference type="EMBL" id="VUMH01000022">
    <property type="protein sequence ID" value="MSS29112.1"/>
    <property type="molecule type" value="Genomic_DNA"/>
</dbReference>
<dbReference type="GO" id="GO:0015031">
    <property type="term" value="P:protein transport"/>
    <property type="evidence" value="ECO:0007669"/>
    <property type="project" value="UniProtKB-KW"/>
</dbReference>
<evidence type="ECO:0000256" key="4">
    <source>
        <dbReference type="ARBA" id="ARBA00022519"/>
    </source>
</evidence>
<keyword evidence="3" id="KW-1003">Cell membrane</keyword>
<dbReference type="InterPro" id="IPR036034">
    <property type="entry name" value="PDZ_sf"/>
</dbReference>
<keyword evidence="11" id="KW-1185">Reference proteome</keyword>
<protein>
    <recommendedName>
        <fullName evidence="9">Type II secretion system protein GspC N-terminal domain-containing protein</fullName>
    </recommendedName>
</protein>
<dbReference type="GO" id="GO:0005886">
    <property type="term" value="C:plasma membrane"/>
    <property type="evidence" value="ECO:0007669"/>
    <property type="project" value="UniProtKB-SubCell"/>
</dbReference>
<dbReference type="AlphaFoldDB" id="A0A6L5XPQ1"/>
<sequence length="295" mass="31749">MNMDARRSATFAAMLACLALMAWFLARGTFYLREDGPAPSLSPPLPALSRAGVATGPQAVSLEEILRRNLFGAAVEAPDFPGAARRPDGTLSPEEEAELAGSLEAIPVSKLGWKLLGTVVNSTGRGKNRAVIQIDGRQEPYAEGAEIKGWKVAYIQRRTVVLARGGRKERLQIEGGALPQAGVAAAARAPALRKSLNRTELRRAMTDPGALMRSVSIRPQALGAYRGLRIVALEQDSYLSGLGLLRDDLLLTANGKALTDLRDLAGFGDLLNEKNIRLEVLRDGKKIILDYELQG</sequence>
<dbReference type="SUPFAM" id="SSF50156">
    <property type="entry name" value="PDZ domain-like"/>
    <property type="match status" value="1"/>
</dbReference>
<comment type="subcellular location">
    <subcellularLocation>
        <location evidence="1">Cell inner membrane</location>
    </subcellularLocation>
</comment>
<evidence type="ECO:0000256" key="6">
    <source>
        <dbReference type="ARBA" id="ARBA00022927"/>
    </source>
</evidence>
<dbReference type="Gene3D" id="2.30.42.10">
    <property type="match status" value="1"/>
</dbReference>
<evidence type="ECO:0000256" key="2">
    <source>
        <dbReference type="ARBA" id="ARBA00022448"/>
    </source>
</evidence>
<reference evidence="10 11" key="1">
    <citation type="submission" date="2019-09" db="EMBL/GenBank/DDBJ databases">
        <title>In-depth cultivation of the pig gut microbiome towards novel bacterial diversity and tailored functional studies.</title>
        <authorList>
            <person name="Wylensek D."/>
            <person name="Hitch T.C.A."/>
            <person name="Clavel T."/>
        </authorList>
    </citation>
    <scope>NUCLEOTIDE SEQUENCE [LARGE SCALE GENOMIC DNA]</scope>
    <source>
        <strain evidence="10 11">PG-178-WT-4</strain>
    </source>
</reference>
<evidence type="ECO:0000256" key="1">
    <source>
        <dbReference type="ARBA" id="ARBA00004533"/>
    </source>
</evidence>
<evidence type="ECO:0000256" key="3">
    <source>
        <dbReference type="ARBA" id="ARBA00022475"/>
    </source>
</evidence>
<keyword evidence="2" id="KW-0813">Transport</keyword>
<keyword evidence="4" id="KW-0997">Cell inner membrane</keyword>
<evidence type="ECO:0000313" key="10">
    <source>
        <dbReference type="EMBL" id="MSS29112.1"/>
    </source>
</evidence>